<dbReference type="Proteomes" id="UP000596661">
    <property type="component" value="Chromosome 6"/>
</dbReference>
<dbReference type="InterPro" id="IPR012340">
    <property type="entry name" value="NA-bd_OB-fold"/>
</dbReference>
<organism evidence="1 2">
    <name type="scientific">Cannabis sativa</name>
    <name type="common">Hemp</name>
    <name type="synonym">Marijuana</name>
    <dbReference type="NCBI Taxonomy" id="3483"/>
    <lineage>
        <taxon>Eukaryota</taxon>
        <taxon>Viridiplantae</taxon>
        <taxon>Streptophyta</taxon>
        <taxon>Embryophyta</taxon>
        <taxon>Tracheophyta</taxon>
        <taxon>Spermatophyta</taxon>
        <taxon>Magnoliopsida</taxon>
        <taxon>eudicotyledons</taxon>
        <taxon>Gunneridae</taxon>
        <taxon>Pentapetalae</taxon>
        <taxon>rosids</taxon>
        <taxon>fabids</taxon>
        <taxon>Rosales</taxon>
        <taxon>Cannabaceae</taxon>
        <taxon>Cannabis</taxon>
    </lineage>
</organism>
<sequence length="138" mass="15914">MKIKITKQNSCTFRLHFFIFVNNLKLLYWKKLIGLTCWGHFVVNECTTIKKLIATTPIIVARCMKVTSFNEISLSTKIGSSLMINPNVAKVQTLRRWVRHIGPQLELLSQIQHKHFGTWYVASAKDLQLVTSIKRSLV</sequence>
<protein>
    <submittedName>
        <fullName evidence="1">Uncharacterized protein</fullName>
    </submittedName>
</protein>
<dbReference type="AlphaFoldDB" id="A0A803R443"/>
<dbReference type="SUPFAM" id="SSF50249">
    <property type="entry name" value="Nucleic acid-binding proteins"/>
    <property type="match status" value="1"/>
</dbReference>
<dbReference type="EnsemblPlants" id="novel_model_4862_5bd9a17a.1.5bd9b13a">
    <property type="protein sequence ID" value="cds.novel_model_4862_5bd9a17a.1.5bd9b13a"/>
    <property type="gene ID" value="novel_gene_2538_5bd9a17a"/>
</dbReference>
<reference evidence="1" key="1">
    <citation type="submission" date="2018-11" db="EMBL/GenBank/DDBJ databases">
        <authorList>
            <person name="Grassa J C."/>
        </authorList>
    </citation>
    <scope>NUCLEOTIDE SEQUENCE [LARGE SCALE GENOMIC DNA]</scope>
</reference>
<name>A0A803R443_CANSA</name>
<dbReference type="Gene3D" id="2.40.50.140">
    <property type="entry name" value="Nucleic acid-binding proteins"/>
    <property type="match status" value="1"/>
</dbReference>
<evidence type="ECO:0000313" key="2">
    <source>
        <dbReference type="Proteomes" id="UP000596661"/>
    </source>
</evidence>
<evidence type="ECO:0000313" key="1">
    <source>
        <dbReference type="EnsemblPlants" id="cds.novel_model_4862_5bd9a17a.1.5bd9b13a"/>
    </source>
</evidence>
<proteinExistence type="predicted"/>
<dbReference type="Gramene" id="novel_model_4862_5bd9a17a.1.5bd9b13a">
    <property type="protein sequence ID" value="cds.novel_model_4862_5bd9a17a.1.5bd9b13a"/>
    <property type="gene ID" value="novel_gene_2538_5bd9a17a"/>
</dbReference>
<accession>A0A803R443</accession>
<reference evidence="1" key="2">
    <citation type="submission" date="2021-03" db="UniProtKB">
        <authorList>
            <consortium name="EnsemblPlants"/>
        </authorList>
    </citation>
    <scope>IDENTIFICATION</scope>
</reference>
<keyword evidence="2" id="KW-1185">Reference proteome</keyword>
<dbReference type="EMBL" id="UZAU01000566">
    <property type="status" value="NOT_ANNOTATED_CDS"/>
    <property type="molecule type" value="Genomic_DNA"/>
</dbReference>